<keyword evidence="4" id="KW-1185">Reference proteome</keyword>
<evidence type="ECO:0000313" key="4">
    <source>
        <dbReference type="Proteomes" id="UP001215712"/>
    </source>
</evidence>
<evidence type="ECO:0000256" key="1">
    <source>
        <dbReference type="ARBA" id="ARBA00022801"/>
    </source>
</evidence>
<organism evidence="3 4">
    <name type="scientific">Penicillium malachiteum</name>
    <dbReference type="NCBI Taxonomy" id="1324776"/>
    <lineage>
        <taxon>Eukaryota</taxon>
        <taxon>Fungi</taxon>
        <taxon>Dikarya</taxon>
        <taxon>Ascomycota</taxon>
        <taxon>Pezizomycotina</taxon>
        <taxon>Eurotiomycetes</taxon>
        <taxon>Eurotiomycetidae</taxon>
        <taxon>Eurotiales</taxon>
        <taxon>Aspergillaceae</taxon>
        <taxon>Penicillium</taxon>
    </lineage>
</organism>
<dbReference type="EMBL" id="JAQJAN010000024">
    <property type="protein sequence ID" value="KAJ5701011.1"/>
    <property type="molecule type" value="Genomic_DNA"/>
</dbReference>
<sequence>MTLQYDPEFLEEAGPKLKLMGSVPKPALHDVATRRAWTASLCSPLPPIPDNMEKLIYHIPTEDGFQLPIHHFRLRNKPSLKGEPAILHIHGGGFISLTAEQLSPDHVGAVSRTGVQILTVDYRLAPEHPYPTPVNDCWAALQWLWANTSQLFIDPTRIALMGESAGGGICAGLTIMAREKELHPPIAKQILIYPMIDDRTKTNHAGKLAFWDEIDNETAWTAYLGEDMGTDRVDAYAAPARVESVVGLPPLYLECGQLDIFLPEGMNYAFQFIKANIPVEFHTYPGLPHGFEGLAPSISATKKCYANRDRAISNF</sequence>
<evidence type="ECO:0000313" key="3">
    <source>
        <dbReference type="EMBL" id="KAJ5701011.1"/>
    </source>
</evidence>
<name>A0AAD6HA65_9EURO</name>
<dbReference type="Proteomes" id="UP001215712">
    <property type="component" value="Unassembled WGS sequence"/>
</dbReference>
<dbReference type="PANTHER" id="PTHR48081">
    <property type="entry name" value="AB HYDROLASE SUPERFAMILY PROTEIN C4A8.06C"/>
    <property type="match status" value="1"/>
</dbReference>
<comment type="caution">
    <text evidence="3">The sequence shown here is derived from an EMBL/GenBank/DDBJ whole genome shotgun (WGS) entry which is preliminary data.</text>
</comment>
<dbReference type="SUPFAM" id="SSF53474">
    <property type="entry name" value="alpha/beta-Hydrolases"/>
    <property type="match status" value="1"/>
</dbReference>
<evidence type="ECO:0000259" key="2">
    <source>
        <dbReference type="Pfam" id="PF07859"/>
    </source>
</evidence>
<proteinExistence type="predicted"/>
<protein>
    <recommendedName>
        <fullName evidence="2">Alpha/beta hydrolase fold-3 domain-containing protein</fullName>
    </recommendedName>
</protein>
<gene>
    <name evidence="3" type="ORF">N7493_012057</name>
</gene>
<feature type="domain" description="Alpha/beta hydrolase fold-3" evidence="2">
    <location>
        <begin position="86"/>
        <end position="291"/>
    </location>
</feature>
<dbReference type="GO" id="GO:0017000">
    <property type="term" value="P:antibiotic biosynthetic process"/>
    <property type="evidence" value="ECO:0007669"/>
    <property type="project" value="UniProtKB-ARBA"/>
</dbReference>
<dbReference type="InterPro" id="IPR050300">
    <property type="entry name" value="GDXG_lipolytic_enzyme"/>
</dbReference>
<dbReference type="InterPro" id="IPR013094">
    <property type="entry name" value="AB_hydrolase_3"/>
</dbReference>
<dbReference type="Pfam" id="PF07859">
    <property type="entry name" value="Abhydrolase_3"/>
    <property type="match status" value="1"/>
</dbReference>
<reference evidence="3" key="2">
    <citation type="submission" date="2023-01" db="EMBL/GenBank/DDBJ databases">
        <authorList>
            <person name="Petersen C."/>
        </authorList>
    </citation>
    <scope>NUCLEOTIDE SEQUENCE</scope>
    <source>
        <strain evidence="3">IBT 17514</strain>
    </source>
</reference>
<dbReference type="GO" id="GO:0072330">
    <property type="term" value="P:monocarboxylic acid biosynthetic process"/>
    <property type="evidence" value="ECO:0007669"/>
    <property type="project" value="UniProtKB-ARBA"/>
</dbReference>
<dbReference type="InterPro" id="IPR029058">
    <property type="entry name" value="AB_hydrolase_fold"/>
</dbReference>
<accession>A0AAD6HA65</accession>
<dbReference type="AlphaFoldDB" id="A0AAD6HA65"/>
<dbReference type="PANTHER" id="PTHR48081:SF8">
    <property type="entry name" value="ALPHA_BETA HYDROLASE FOLD-3 DOMAIN-CONTAINING PROTEIN-RELATED"/>
    <property type="match status" value="1"/>
</dbReference>
<keyword evidence="1" id="KW-0378">Hydrolase</keyword>
<reference evidence="3" key="1">
    <citation type="journal article" date="2023" name="IMA Fungus">
        <title>Comparative genomic study of the Penicillium genus elucidates a diverse pangenome and 15 lateral gene transfer events.</title>
        <authorList>
            <person name="Petersen C."/>
            <person name="Sorensen T."/>
            <person name="Nielsen M.R."/>
            <person name="Sondergaard T.E."/>
            <person name="Sorensen J.L."/>
            <person name="Fitzpatrick D.A."/>
            <person name="Frisvad J.C."/>
            <person name="Nielsen K.L."/>
        </authorList>
    </citation>
    <scope>NUCLEOTIDE SEQUENCE</scope>
    <source>
        <strain evidence="3">IBT 17514</strain>
    </source>
</reference>
<dbReference type="Gene3D" id="3.40.50.1820">
    <property type="entry name" value="alpha/beta hydrolase"/>
    <property type="match status" value="1"/>
</dbReference>
<dbReference type="GO" id="GO:0016787">
    <property type="term" value="F:hydrolase activity"/>
    <property type="evidence" value="ECO:0007669"/>
    <property type="project" value="UniProtKB-KW"/>
</dbReference>